<dbReference type="Gene3D" id="3.30.810.10">
    <property type="entry name" value="2-Layer Sandwich"/>
    <property type="match status" value="1"/>
</dbReference>
<dbReference type="EMBL" id="ML014153">
    <property type="protein sequence ID" value="RKP02070.1"/>
    <property type="molecule type" value="Genomic_DNA"/>
</dbReference>
<feature type="domain" description="PIPK" evidence="5">
    <location>
        <begin position="10"/>
        <end position="329"/>
    </location>
</feature>
<dbReference type="Proteomes" id="UP000274922">
    <property type="component" value="Unassembled WGS sequence"/>
</dbReference>
<dbReference type="STRING" id="1555241.A0A4P9XAB4"/>
<dbReference type="CDD" id="cd17300">
    <property type="entry name" value="PIPKc_PIKfyve"/>
    <property type="match status" value="1"/>
</dbReference>
<dbReference type="GO" id="GO:0046854">
    <property type="term" value="P:phosphatidylinositol phosphate biosynthetic process"/>
    <property type="evidence" value="ECO:0007669"/>
    <property type="project" value="TreeGrafter"/>
</dbReference>
<keyword evidence="2 3" id="KW-0067">ATP-binding</keyword>
<evidence type="ECO:0000313" key="7">
    <source>
        <dbReference type="Proteomes" id="UP000274922"/>
    </source>
</evidence>
<name>A0A4P9XAB4_9FUNG</name>
<dbReference type="SUPFAM" id="SSF56104">
    <property type="entry name" value="SAICAR synthase-like"/>
    <property type="match status" value="1"/>
</dbReference>
<evidence type="ECO:0000256" key="2">
    <source>
        <dbReference type="ARBA" id="ARBA00022840"/>
    </source>
</evidence>
<keyword evidence="1 3" id="KW-0547">Nucleotide-binding</keyword>
<dbReference type="OrthoDB" id="158357at2759"/>
<dbReference type="GO" id="GO:0000285">
    <property type="term" value="F:1-phosphatidylinositol-3-phosphate 5-kinase activity"/>
    <property type="evidence" value="ECO:0007669"/>
    <property type="project" value="InterPro"/>
</dbReference>
<proteinExistence type="predicted"/>
<keyword evidence="3" id="KW-0808">Transferase</keyword>
<evidence type="ECO:0000259" key="5">
    <source>
        <dbReference type="PROSITE" id="PS51455"/>
    </source>
</evidence>
<evidence type="ECO:0000313" key="6">
    <source>
        <dbReference type="EMBL" id="RKP02070.1"/>
    </source>
</evidence>
<dbReference type="InterPro" id="IPR044769">
    <property type="entry name" value="PIKfyve_PIPKc"/>
</dbReference>
<dbReference type="GO" id="GO:0000329">
    <property type="term" value="C:fungal-type vacuole membrane"/>
    <property type="evidence" value="ECO:0007669"/>
    <property type="project" value="TreeGrafter"/>
</dbReference>
<feature type="region of interest" description="Disordered" evidence="4">
    <location>
        <begin position="1"/>
        <end position="48"/>
    </location>
</feature>
<dbReference type="SMART" id="SM00330">
    <property type="entry name" value="PIPKc"/>
    <property type="match status" value="1"/>
</dbReference>
<protein>
    <recommendedName>
        <fullName evidence="5">PIPK domain-containing protein</fullName>
    </recommendedName>
</protein>
<dbReference type="InterPro" id="IPR002498">
    <property type="entry name" value="PInositol-4-P-4/5-kinase_core"/>
</dbReference>
<dbReference type="InterPro" id="IPR027483">
    <property type="entry name" value="PInositol-4-P-4/5-kinase_C_sf"/>
</dbReference>
<dbReference type="PANTHER" id="PTHR45748:SF7">
    <property type="entry name" value="1-PHOSPHATIDYLINOSITOL 3-PHOSPHATE 5-KINASE-RELATED"/>
    <property type="match status" value="1"/>
</dbReference>
<accession>A0A4P9XAB4</accession>
<reference evidence="7" key="1">
    <citation type="journal article" date="2018" name="Nat. Microbiol.">
        <title>Leveraging single-cell genomics to expand the fungal tree of life.</title>
        <authorList>
            <person name="Ahrendt S.R."/>
            <person name="Quandt C.A."/>
            <person name="Ciobanu D."/>
            <person name="Clum A."/>
            <person name="Salamov A."/>
            <person name="Andreopoulos B."/>
            <person name="Cheng J.F."/>
            <person name="Woyke T."/>
            <person name="Pelin A."/>
            <person name="Henrissat B."/>
            <person name="Reynolds N.K."/>
            <person name="Benny G.L."/>
            <person name="Smith M.E."/>
            <person name="James T.Y."/>
            <person name="Grigoriev I.V."/>
        </authorList>
    </citation>
    <scope>NUCLEOTIDE SEQUENCE [LARGE SCALE GENOMIC DNA]</scope>
    <source>
        <strain evidence="7">ATCC 52028</strain>
    </source>
</reference>
<dbReference type="Pfam" id="PF01504">
    <property type="entry name" value="PIP5K"/>
    <property type="match status" value="2"/>
</dbReference>
<keyword evidence="3" id="KW-0418">Kinase</keyword>
<dbReference type="AlphaFoldDB" id="A0A4P9XAB4"/>
<dbReference type="Gene3D" id="3.30.800.10">
    <property type="entry name" value="Phosphatidylinositol Phosphate Kinase II Beta"/>
    <property type="match status" value="1"/>
</dbReference>
<dbReference type="PROSITE" id="PS51455">
    <property type="entry name" value="PIPK"/>
    <property type="match status" value="1"/>
</dbReference>
<dbReference type="GO" id="GO:0010008">
    <property type="term" value="C:endosome membrane"/>
    <property type="evidence" value="ECO:0007669"/>
    <property type="project" value="TreeGrafter"/>
</dbReference>
<organism evidence="6 7">
    <name type="scientific">Caulochytrium protostelioides</name>
    <dbReference type="NCBI Taxonomy" id="1555241"/>
    <lineage>
        <taxon>Eukaryota</taxon>
        <taxon>Fungi</taxon>
        <taxon>Fungi incertae sedis</taxon>
        <taxon>Chytridiomycota</taxon>
        <taxon>Chytridiomycota incertae sedis</taxon>
        <taxon>Chytridiomycetes</taxon>
        <taxon>Caulochytriales</taxon>
        <taxon>Caulochytriaceae</taxon>
        <taxon>Caulochytrium</taxon>
    </lineage>
</organism>
<dbReference type="GO" id="GO:0005524">
    <property type="term" value="F:ATP binding"/>
    <property type="evidence" value="ECO:0007669"/>
    <property type="project" value="UniProtKB-UniRule"/>
</dbReference>
<dbReference type="FunFam" id="3.30.810.10:FF:000001">
    <property type="entry name" value="1-phosphatidylinositol 3-phosphate 5-kinase FAB1"/>
    <property type="match status" value="1"/>
</dbReference>
<gene>
    <name evidence="6" type="ORF">CXG81DRAFT_11243</name>
</gene>
<dbReference type="PANTHER" id="PTHR45748">
    <property type="entry name" value="1-PHOSPHATIDYLINOSITOL 3-PHOSPHATE 5-KINASE-RELATED"/>
    <property type="match status" value="1"/>
</dbReference>
<dbReference type="InterPro" id="IPR027484">
    <property type="entry name" value="PInositol-4-P-5-kinase_N"/>
</dbReference>
<evidence type="ECO:0000256" key="1">
    <source>
        <dbReference type="ARBA" id="ARBA00022741"/>
    </source>
</evidence>
<keyword evidence="7" id="KW-1185">Reference proteome</keyword>
<feature type="compositionally biased region" description="Low complexity" evidence="4">
    <location>
        <begin position="20"/>
        <end position="36"/>
    </location>
</feature>
<evidence type="ECO:0000256" key="4">
    <source>
        <dbReference type="SAM" id="MobiDB-lite"/>
    </source>
</evidence>
<evidence type="ECO:0000256" key="3">
    <source>
        <dbReference type="PROSITE-ProRule" id="PRU00781"/>
    </source>
</evidence>
<sequence length="344" mass="38701">MPPPSAAGPASAIGRPSTQPTVATSAVAATTPAATSTPPPPPKRPTDIEDTLLRASGTQIRCVIPMGPVRATCRVFFAEQFDALRRNCHVDAFYIPSLSRCVHWDASGGKSGSSFMKTLDERLIVKQLSKPEFDSLVRFAPAYFEYMSHALFHALPTVLAKIFGFYQVAFKNQQTGKSTKLDFLVMENLWYDRKISRIFDLKGSIRNRHVRSTGKENEVLLDENLVELIYESPLFIREHSKKLLRGSVWNDTLFLSKLNVMDYSLVVGIDEEHNELVVGIVDFIRTFTWDKKVENWVKETAFLGGGGAPTVVSPRQYKTRFREAMDRYFLMVPDIFHSGKQDSS</sequence>